<evidence type="ECO:0000313" key="9">
    <source>
        <dbReference type="EMBL" id="SHE76375.1"/>
    </source>
</evidence>
<feature type="transmembrane region" description="Helical" evidence="7">
    <location>
        <begin position="58"/>
        <end position="78"/>
    </location>
</feature>
<dbReference type="GO" id="GO:0022857">
    <property type="term" value="F:transmembrane transporter activity"/>
    <property type="evidence" value="ECO:0007669"/>
    <property type="project" value="TreeGrafter"/>
</dbReference>
<accession>A0A1M4W5F2</accession>
<feature type="transmembrane region" description="Helical" evidence="7">
    <location>
        <begin position="218"/>
        <end position="240"/>
    </location>
</feature>
<feature type="transmembrane region" description="Helical" evidence="7">
    <location>
        <begin position="142"/>
        <end position="163"/>
    </location>
</feature>
<dbReference type="PANTHER" id="PTHR33362:SF4">
    <property type="entry name" value="2,3-DIKETO-L-GULONATE TRAP TRANSPORTER LARGE PERMEASE PROTEIN YIAN"/>
    <property type="match status" value="1"/>
</dbReference>
<keyword evidence="4 7" id="KW-0812">Transmembrane</keyword>
<dbReference type="GO" id="GO:0005886">
    <property type="term" value="C:plasma membrane"/>
    <property type="evidence" value="ECO:0007669"/>
    <property type="project" value="UniProtKB-SubCell"/>
</dbReference>
<keyword evidence="6 7" id="KW-0472">Membrane</keyword>
<dbReference type="PANTHER" id="PTHR33362">
    <property type="entry name" value="SIALIC ACID TRAP TRANSPORTER PERMEASE PROTEIN SIAT-RELATED"/>
    <property type="match status" value="1"/>
</dbReference>
<evidence type="ECO:0000256" key="2">
    <source>
        <dbReference type="ARBA" id="ARBA00022475"/>
    </source>
</evidence>
<feature type="transmembrane region" description="Helical" evidence="7">
    <location>
        <begin position="276"/>
        <end position="298"/>
    </location>
</feature>
<evidence type="ECO:0000256" key="4">
    <source>
        <dbReference type="ARBA" id="ARBA00022692"/>
    </source>
</evidence>
<dbReference type="Proteomes" id="UP000184251">
    <property type="component" value="Unassembled WGS sequence"/>
</dbReference>
<evidence type="ECO:0000256" key="7">
    <source>
        <dbReference type="SAM" id="Phobius"/>
    </source>
</evidence>
<feature type="transmembrane region" description="Helical" evidence="7">
    <location>
        <begin position="340"/>
        <end position="357"/>
    </location>
</feature>
<dbReference type="InterPro" id="IPR010656">
    <property type="entry name" value="DctM"/>
</dbReference>
<feature type="transmembrane region" description="Helical" evidence="7">
    <location>
        <begin position="363"/>
        <end position="390"/>
    </location>
</feature>
<keyword evidence="3" id="KW-0997">Cell inner membrane</keyword>
<dbReference type="RefSeq" id="WP_341465277.1">
    <property type="nucleotide sequence ID" value="NZ_FQTU01000006.1"/>
</dbReference>
<dbReference type="EMBL" id="FQTU01000006">
    <property type="protein sequence ID" value="SHE76375.1"/>
    <property type="molecule type" value="Genomic_DNA"/>
</dbReference>
<dbReference type="Pfam" id="PF06808">
    <property type="entry name" value="DctM"/>
    <property type="match status" value="1"/>
</dbReference>
<keyword evidence="5 7" id="KW-1133">Transmembrane helix</keyword>
<dbReference type="STRING" id="1120975.SAMN02746064_01173"/>
<feature type="transmembrane region" description="Helical" evidence="7">
    <location>
        <begin position="402"/>
        <end position="429"/>
    </location>
</feature>
<proteinExistence type="predicted"/>
<dbReference type="PIRSF" id="PIRSF006066">
    <property type="entry name" value="HI0050"/>
    <property type="match status" value="1"/>
</dbReference>
<sequence length="430" mass="46165">MMDINVVALSAIVILVLLFLKIPVFITLLSGSVVYFMLTPSVPVQIIAQRVIAGIESIPLLAVPFFVCAGVFMNYSGVTKRVMDFSETIIGKMPGGLAQVNVLLSTLMGGLSGSNLADAAMQAKMLVPEMEKKGFSKEFSSVVTASSAMITPLIPPGIAMIIYGSIANVSIGRLFIAGIGPGILLCTSMMILVGIISKKRGYKSDRVESLSSSEKIRAVMSALFPLMLPVIIIGGIRLGIFTPTEAGAVAIVYSLLLGLVYKEMKISHLKQGLKETINSTASIMLIVGAASAFAWILTRERIPQEITGMIINTISNKYVFLLAVNLFLIIVGMFIEGNAAMIVLVPLLAPVATAYGIDEIQFAMIFIFNMAIGALSPPMGTLMFVTCGITRCKIMNFIKEAIPFYILLLVCLMLLTFVPAFSTGIVNLFY</sequence>
<evidence type="ECO:0000259" key="8">
    <source>
        <dbReference type="Pfam" id="PF06808"/>
    </source>
</evidence>
<dbReference type="AlphaFoldDB" id="A0A1M4W5F2"/>
<reference evidence="9 10" key="1">
    <citation type="submission" date="2016-11" db="EMBL/GenBank/DDBJ databases">
        <authorList>
            <person name="Jaros S."/>
            <person name="Januszkiewicz K."/>
            <person name="Wedrychowicz H."/>
        </authorList>
    </citation>
    <scope>NUCLEOTIDE SEQUENCE [LARGE SCALE GENOMIC DNA]</scope>
    <source>
        <strain evidence="9 10">DSM 14828</strain>
    </source>
</reference>
<dbReference type="NCBIfam" id="TIGR00786">
    <property type="entry name" value="dctM"/>
    <property type="match status" value="1"/>
</dbReference>
<feature type="transmembrane region" description="Helical" evidence="7">
    <location>
        <begin position="6"/>
        <end position="38"/>
    </location>
</feature>
<gene>
    <name evidence="9" type="ORF">SAMN02746064_01173</name>
</gene>
<feature type="domain" description="TRAP C4-dicarboxylate transport system permease DctM subunit" evidence="8">
    <location>
        <begin position="12"/>
        <end position="421"/>
    </location>
</feature>
<feature type="transmembrane region" description="Helical" evidence="7">
    <location>
        <begin position="175"/>
        <end position="197"/>
    </location>
</feature>
<comment type="subcellular location">
    <subcellularLocation>
        <location evidence="1">Cell inner membrane</location>
        <topology evidence="1">Multi-pass membrane protein</topology>
    </subcellularLocation>
</comment>
<evidence type="ECO:0000256" key="6">
    <source>
        <dbReference type="ARBA" id="ARBA00023136"/>
    </source>
</evidence>
<evidence type="ECO:0000256" key="3">
    <source>
        <dbReference type="ARBA" id="ARBA00022519"/>
    </source>
</evidence>
<evidence type="ECO:0000256" key="1">
    <source>
        <dbReference type="ARBA" id="ARBA00004429"/>
    </source>
</evidence>
<evidence type="ECO:0000256" key="5">
    <source>
        <dbReference type="ARBA" id="ARBA00022989"/>
    </source>
</evidence>
<evidence type="ECO:0000313" key="10">
    <source>
        <dbReference type="Proteomes" id="UP000184251"/>
    </source>
</evidence>
<organism evidence="9 10">
    <name type="scientific">Alkalibacter saccharofermentans DSM 14828</name>
    <dbReference type="NCBI Taxonomy" id="1120975"/>
    <lineage>
        <taxon>Bacteria</taxon>
        <taxon>Bacillati</taxon>
        <taxon>Bacillota</taxon>
        <taxon>Clostridia</taxon>
        <taxon>Eubacteriales</taxon>
        <taxon>Eubacteriaceae</taxon>
        <taxon>Alkalibacter</taxon>
    </lineage>
</organism>
<name>A0A1M4W5F2_9FIRM</name>
<protein>
    <submittedName>
        <fullName evidence="9">TRAP transporter, DctM subunit</fullName>
    </submittedName>
</protein>
<keyword evidence="10" id="KW-1185">Reference proteome</keyword>
<dbReference type="InterPro" id="IPR004681">
    <property type="entry name" value="TRAP_DctM"/>
</dbReference>
<keyword evidence="2" id="KW-1003">Cell membrane</keyword>